<feature type="transmembrane region" description="Helical" evidence="1">
    <location>
        <begin position="150"/>
        <end position="173"/>
    </location>
</feature>
<sequence>MQIAVYSMILVWVVIRNFVKVISMIMILFHSTEPLLALGDTLDSSFKNWTQQQEDSVFLREDLVRQNYISSAMNCVPVSIHTYTRPDWRPRRQTSQPPPKRRRNNGFDWFPGVRVGTLNPMAIVNFAGYPLSCCSSTTAMTIQTTIFVSGLGYPPIAICAATILGGVLPWWVFSSRCSSMIENAVLVGSCSTAISAACHWPNEDTDVAFGLPKWVAVVNEDGDEMTNEGEGRVFCHCCRTARDLRPPMGARWHA</sequence>
<name>A0A6A6E7U0_9PEZI</name>
<keyword evidence="3" id="KW-1185">Reference proteome</keyword>
<evidence type="ECO:0000313" key="2">
    <source>
        <dbReference type="EMBL" id="KAF2187991.1"/>
    </source>
</evidence>
<keyword evidence="1" id="KW-1133">Transmembrane helix</keyword>
<reference evidence="2" key="1">
    <citation type="journal article" date="2020" name="Stud. Mycol.">
        <title>101 Dothideomycetes genomes: a test case for predicting lifestyles and emergence of pathogens.</title>
        <authorList>
            <person name="Haridas S."/>
            <person name="Albert R."/>
            <person name="Binder M."/>
            <person name="Bloem J."/>
            <person name="Labutti K."/>
            <person name="Salamov A."/>
            <person name="Andreopoulos B."/>
            <person name="Baker S."/>
            <person name="Barry K."/>
            <person name="Bills G."/>
            <person name="Bluhm B."/>
            <person name="Cannon C."/>
            <person name="Castanera R."/>
            <person name="Culley D."/>
            <person name="Daum C."/>
            <person name="Ezra D."/>
            <person name="Gonzalez J."/>
            <person name="Henrissat B."/>
            <person name="Kuo A."/>
            <person name="Liang C."/>
            <person name="Lipzen A."/>
            <person name="Lutzoni F."/>
            <person name="Magnuson J."/>
            <person name="Mondo S."/>
            <person name="Nolan M."/>
            <person name="Ohm R."/>
            <person name="Pangilinan J."/>
            <person name="Park H.-J."/>
            <person name="Ramirez L."/>
            <person name="Alfaro M."/>
            <person name="Sun H."/>
            <person name="Tritt A."/>
            <person name="Yoshinaga Y."/>
            <person name="Zwiers L.-H."/>
            <person name="Turgeon B."/>
            <person name="Goodwin S."/>
            <person name="Spatafora J."/>
            <person name="Crous P."/>
            <person name="Grigoriev I."/>
        </authorList>
    </citation>
    <scope>NUCLEOTIDE SEQUENCE</scope>
    <source>
        <strain evidence="2">CBS 207.26</strain>
    </source>
</reference>
<protein>
    <submittedName>
        <fullName evidence="2">Uncharacterized protein</fullName>
    </submittedName>
</protein>
<dbReference type="EMBL" id="ML994625">
    <property type="protein sequence ID" value="KAF2187991.1"/>
    <property type="molecule type" value="Genomic_DNA"/>
</dbReference>
<keyword evidence="1" id="KW-0472">Membrane</keyword>
<evidence type="ECO:0000313" key="3">
    <source>
        <dbReference type="Proteomes" id="UP000800200"/>
    </source>
</evidence>
<accession>A0A6A6E7U0</accession>
<keyword evidence="1" id="KW-0812">Transmembrane</keyword>
<dbReference type="Proteomes" id="UP000800200">
    <property type="component" value="Unassembled WGS sequence"/>
</dbReference>
<dbReference type="OrthoDB" id="5429634at2759"/>
<feature type="transmembrane region" description="Helical" evidence="1">
    <location>
        <begin position="6"/>
        <end position="29"/>
    </location>
</feature>
<evidence type="ECO:0000256" key="1">
    <source>
        <dbReference type="SAM" id="Phobius"/>
    </source>
</evidence>
<gene>
    <name evidence="2" type="ORF">K469DRAFT_748789</name>
</gene>
<organism evidence="2 3">
    <name type="scientific">Zopfia rhizophila CBS 207.26</name>
    <dbReference type="NCBI Taxonomy" id="1314779"/>
    <lineage>
        <taxon>Eukaryota</taxon>
        <taxon>Fungi</taxon>
        <taxon>Dikarya</taxon>
        <taxon>Ascomycota</taxon>
        <taxon>Pezizomycotina</taxon>
        <taxon>Dothideomycetes</taxon>
        <taxon>Dothideomycetes incertae sedis</taxon>
        <taxon>Zopfiaceae</taxon>
        <taxon>Zopfia</taxon>
    </lineage>
</organism>
<proteinExistence type="predicted"/>
<dbReference type="AlphaFoldDB" id="A0A6A6E7U0"/>